<keyword evidence="3" id="KW-0067">ATP-binding</keyword>
<evidence type="ECO:0000259" key="4">
    <source>
        <dbReference type="PROSITE" id="PS50893"/>
    </source>
</evidence>
<dbReference type="SUPFAM" id="SSF52540">
    <property type="entry name" value="P-loop containing nucleoside triphosphate hydrolases"/>
    <property type="match status" value="1"/>
</dbReference>
<gene>
    <name evidence="5" type="ORF">HMPREF0446_01457</name>
</gene>
<dbReference type="STRING" id="626369.HMPREF0446_01457"/>
<dbReference type="GO" id="GO:0016887">
    <property type="term" value="F:ATP hydrolysis activity"/>
    <property type="evidence" value="ECO:0007669"/>
    <property type="project" value="InterPro"/>
</dbReference>
<dbReference type="InterPro" id="IPR003593">
    <property type="entry name" value="AAA+_ATPase"/>
</dbReference>
<name>D0BNC2_9LACT</name>
<dbReference type="HOGENOM" id="CLU_000604_1_11_9"/>
<dbReference type="InterPro" id="IPR003439">
    <property type="entry name" value="ABC_transporter-like_ATP-bd"/>
</dbReference>
<proteinExistence type="predicted"/>
<accession>D0BNC2</accession>
<comment type="caution">
    <text evidence="5">The sequence shown here is derived from an EMBL/GenBank/DDBJ whole genome shotgun (WGS) entry which is preliminary data.</text>
</comment>
<dbReference type="EMBL" id="ACRF02000003">
    <property type="protein sequence ID" value="EEW92612.1"/>
    <property type="molecule type" value="Genomic_DNA"/>
</dbReference>
<dbReference type="SMART" id="SM00382">
    <property type="entry name" value="AAA"/>
    <property type="match status" value="1"/>
</dbReference>
<dbReference type="PANTHER" id="PTHR42734">
    <property type="entry name" value="METAL TRANSPORT SYSTEM ATP-BINDING PROTEIN TM_0124-RELATED"/>
    <property type="match status" value="1"/>
</dbReference>
<dbReference type="PROSITE" id="PS00211">
    <property type="entry name" value="ABC_TRANSPORTER_1"/>
    <property type="match status" value="1"/>
</dbReference>
<dbReference type="Gene3D" id="3.40.50.300">
    <property type="entry name" value="P-loop containing nucleotide triphosphate hydrolases"/>
    <property type="match status" value="1"/>
</dbReference>
<dbReference type="eggNOG" id="COG1121">
    <property type="taxonomic scope" value="Bacteria"/>
</dbReference>
<keyword evidence="1" id="KW-0813">Transport</keyword>
<dbReference type="Pfam" id="PF00005">
    <property type="entry name" value="ABC_tran"/>
    <property type="match status" value="1"/>
</dbReference>
<organism evidence="5 6">
    <name type="scientific">Granulicatella elegans ATCC 700633</name>
    <dbReference type="NCBI Taxonomy" id="626369"/>
    <lineage>
        <taxon>Bacteria</taxon>
        <taxon>Bacillati</taxon>
        <taxon>Bacillota</taxon>
        <taxon>Bacilli</taxon>
        <taxon>Lactobacillales</taxon>
        <taxon>Carnobacteriaceae</taxon>
        <taxon>Granulicatella</taxon>
    </lineage>
</organism>
<dbReference type="OrthoDB" id="9806726at2"/>
<reference evidence="5" key="2">
    <citation type="submission" date="2011-10" db="EMBL/GenBank/DDBJ databases">
        <title>The Genome Sequence of Granulicatella elegans ATCC 700633.</title>
        <authorList>
            <consortium name="The Broad Institute Genome Sequencing Platform"/>
            <consortium name="The Broad Institute Genome Sequencing Center for Infectious Disease"/>
            <person name="Earl A."/>
            <person name="Ward D."/>
            <person name="Feldgarden M."/>
            <person name="Gevers D."/>
            <person name="Sibley C.D."/>
            <person name="Field T.R."/>
            <person name="Grinwis M."/>
            <person name="Eshaghurshan C.S."/>
            <person name="Surette M.G."/>
            <person name="Young S.K."/>
            <person name="Zeng Q."/>
            <person name="Gargeya S."/>
            <person name="Fitzgerald M."/>
            <person name="Haas B."/>
            <person name="Abouelleil A."/>
            <person name="Alvarado L."/>
            <person name="Arachchi H.M."/>
            <person name="Berlin A."/>
            <person name="Brown A."/>
            <person name="Chapman S.B."/>
            <person name="Chen Z."/>
            <person name="Dunbar C."/>
            <person name="Freedman E."/>
            <person name="Gearin G."/>
            <person name="Goldberg J."/>
            <person name="Griggs A."/>
            <person name="Gujja S."/>
            <person name="Heiman D."/>
            <person name="Howarth C."/>
            <person name="Larson L."/>
            <person name="Lui A."/>
            <person name="MacDonald P.J.P."/>
            <person name="Montmayeur A."/>
            <person name="Murphy C."/>
            <person name="Neiman D."/>
            <person name="Pearson M."/>
            <person name="Priest M."/>
            <person name="Roberts A."/>
            <person name="Saif S."/>
            <person name="Shea T."/>
            <person name="Shenoy N."/>
            <person name="Sisk P."/>
            <person name="Stolte C."/>
            <person name="Sykes S."/>
            <person name="Wortman J."/>
            <person name="Nusbaum C."/>
            <person name="Birren B."/>
        </authorList>
    </citation>
    <scope>NUCLEOTIDE SEQUENCE [LARGE SCALE GENOMIC DNA]</scope>
    <source>
        <strain evidence="5">ATCC 700633</strain>
    </source>
</reference>
<evidence type="ECO:0000313" key="6">
    <source>
        <dbReference type="Proteomes" id="UP000002939"/>
    </source>
</evidence>
<reference evidence="5" key="1">
    <citation type="submission" date="2009-09" db="EMBL/GenBank/DDBJ databases">
        <authorList>
            <consortium name="The Broad Institute Genome Sequencing Platform"/>
            <person name="Ward D."/>
            <person name="Feldgarden M."/>
            <person name="Earl A."/>
            <person name="Young S.K."/>
            <person name="Zeng Q."/>
            <person name="Koehrsen M."/>
            <person name="Alvarado L."/>
            <person name="Berlin A."/>
            <person name="Bochicchio J."/>
            <person name="Borenstein D."/>
            <person name="Chapman S.B."/>
            <person name="Chen Z."/>
            <person name="Engels R."/>
            <person name="Freedman E."/>
            <person name="Gellesch M."/>
            <person name="Goldberg J."/>
            <person name="Griggs A."/>
            <person name="Gujja S."/>
            <person name="Heilman E."/>
            <person name="Heiman D."/>
            <person name="Hepburn T."/>
            <person name="Howarth C."/>
            <person name="Jen D."/>
            <person name="Larson L."/>
            <person name="Lewis B."/>
            <person name="Mehta T."/>
            <person name="Park D."/>
            <person name="Pearson M."/>
            <person name="Roberts A."/>
            <person name="Saif S."/>
            <person name="Shea T."/>
            <person name="Shenoy N."/>
            <person name="Sisk P."/>
            <person name="Stolte C."/>
            <person name="Sykes S."/>
            <person name="Thomson T."/>
            <person name="Walk T."/>
            <person name="White J."/>
            <person name="Yandava C."/>
            <person name="Sibley C.D."/>
            <person name="Field T.R."/>
            <person name="Grinwis M."/>
            <person name="Eshaghurshan C.S."/>
            <person name="Surette M.G."/>
            <person name="Haas B."/>
            <person name="Nusbaum C."/>
            <person name="Birren B."/>
        </authorList>
    </citation>
    <scope>NUCLEOTIDE SEQUENCE [LARGE SCALE GENOMIC DNA]</scope>
    <source>
        <strain evidence="5">ATCC 700633</strain>
    </source>
</reference>
<dbReference type="RefSeq" id="WP_006703733.1">
    <property type="nucleotide sequence ID" value="NZ_KI391971.1"/>
</dbReference>
<dbReference type="InterPro" id="IPR017871">
    <property type="entry name" value="ABC_transporter-like_CS"/>
</dbReference>
<dbReference type="AlphaFoldDB" id="D0BNC2"/>
<evidence type="ECO:0000256" key="1">
    <source>
        <dbReference type="ARBA" id="ARBA00022448"/>
    </source>
</evidence>
<feature type="domain" description="ABC transporter" evidence="4">
    <location>
        <begin position="4"/>
        <end position="234"/>
    </location>
</feature>
<dbReference type="PANTHER" id="PTHR42734:SF4">
    <property type="entry name" value="HIGH-AFFINITY ZINC UPTAKE SYSTEM ATP-BINDING PROTEIN ZNUC"/>
    <property type="match status" value="1"/>
</dbReference>
<evidence type="ECO:0000313" key="5">
    <source>
        <dbReference type="EMBL" id="EEW92612.1"/>
    </source>
</evidence>
<dbReference type="GO" id="GO:0005524">
    <property type="term" value="F:ATP binding"/>
    <property type="evidence" value="ECO:0007669"/>
    <property type="project" value="UniProtKB-KW"/>
</dbReference>
<dbReference type="InterPro" id="IPR027417">
    <property type="entry name" value="P-loop_NTPase"/>
</dbReference>
<dbReference type="Proteomes" id="UP000002939">
    <property type="component" value="Unassembled WGS sequence"/>
</dbReference>
<protein>
    <recommendedName>
        <fullName evidence="4">ABC transporter domain-containing protein</fullName>
    </recommendedName>
</protein>
<evidence type="ECO:0000256" key="2">
    <source>
        <dbReference type="ARBA" id="ARBA00022741"/>
    </source>
</evidence>
<sequence length="234" mass="26619">MSYVSVENLSFSYDNEPVLENISFTVEPGEFVILTGENGAAKSTLLKNILGLLTPKQGKATIATVNTQGETLSIGYAPQQISSFNVGFPSTVYELVASGRYQQGRWFQRLDKEDHEHIERALKSVGMWDERHKRIGELSGGQKQRICLARIFATDPDLFVLDEPTAGMDKISRERFYHLLHHSCAHHGKAILMVTHEEEDLEHYVDKHIHLMRKEDSPWRCFSMVSCKEHSSQD</sequence>
<dbReference type="CDD" id="cd03235">
    <property type="entry name" value="ABC_Metallic_Cations"/>
    <property type="match status" value="1"/>
</dbReference>
<keyword evidence="6" id="KW-1185">Reference proteome</keyword>
<keyword evidence="2" id="KW-0547">Nucleotide-binding</keyword>
<dbReference type="InterPro" id="IPR050153">
    <property type="entry name" value="Metal_Ion_Import_ABC"/>
</dbReference>
<dbReference type="PROSITE" id="PS50893">
    <property type="entry name" value="ABC_TRANSPORTER_2"/>
    <property type="match status" value="1"/>
</dbReference>
<evidence type="ECO:0000256" key="3">
    <source>
        <dbReference type="ARBA" id="ARBA00022840"/>
    </source>
</evidence>